<keyword evidence="1" id="KW-0812">Transmembrane</keyword>
<feature type="transmembrane region" description="Helical" evidence="1">
    <location>
        <begin position="186"/>
        <end position="210"/>
    </location>
</feature>
<dbReference type="NCBIfam" id="TIGR02532">
    <property type="entry name" value="IV_pilin_GFxxxE"/>
    <property type="match status" value="1"/>
</dbReference>
<keyword evidence="1" id="KW-0472">Membrane</keyword>
<evidence type="ECO:0000256" key="1">
    <source>
        <dbReference type="SAM" id="Phobius"/>
    </source>
</evidence>
<dbReference type="EMBL" id="AMFJ01034064">
    <property type="protein sequence ID" value="EKD30427.1"/>
    <property type="molecule type" value="Genomic_DNA"/>
</dbReference>
<dbReference type="InterPro" id="IPR012902">
    <property type="entry name" value="N_methyl_site"/>
</dbReference>
<name>K1XZ35_9BACT</name>
<accession>K1XZ35</accession>
<comment type="caution">
    <text evidence="2">The sequence shown here is derived from an EMBL/GenBank/DDBJ whole genome shotgun (WGS) entry which is preliminary data.</text>
</comment>
<dbReference type="AlphaFoldDB" id="K1XZ35"/>
<feature type="transmembrane region" description="Helical" evidence="1">
    <location>
        <begin position="146"/>
        <end position="165"/>
    </location>
</feature>
<dbReference type="Pfam" id="PF07963">
    <property type="entry name" value="N_methyl"/>
    <property type="match status" value="1"/>
</dbReference>
<feature type="transmembrane region" description="Helical" evidence="1">
    <location>
        <begin position="102"/>
        <end position="118"/>
    </location>
</feature>
<proteinExistence type="predicted"/>
<reference evidence="2" key="1">
    <citation type="journal article" date="2012" name="Science">
        <title>Fermentation, hydrogen, and sulfur metabolism in multiple uncultivated bacterial phyla.</title>
        <authorList>
            <person name="Wrighton K.C."/>
            <person name="Thomas B.C."/>
            <person name="Sharon I."/>
            <person name="Miller C.S."/>
            <person name="Castelle C.J."/>
            <person name="VerBerkmoes N.C."/>
            <person name="Wilkins M.J."/>
            <person name="Hettich R.L."/>
            <person name="Lipton M.S."/>
            <person name="Williams K.H."/>
            <person name="Long P.E."/>
            <person name="Banfield J.F."/>
        </authorList>
    </citation>
    <scope>NUCLEOTIDE SEQUENCE [LARGE SCALE GENOMIC DNA]</scope>
</reference>
<sequence length="384" mass="44442">MAFSLFSYELLDSPLDYLSRLPKRIISALHREYTSIYGSCVRSGIDYLVAIFVNIFVSFVHSSGEHLEHFCSGIFGEKEYIFLGKVTRVHFSHDIFCVRLEYGYGIVFVIILLYGAVLEEDYGNSPYGYGEDNHSYYDRDKRLPFFWVWKIIHNRYTYLVMRYCLLYPKSPERKMKKRFMKWVKGFTLIEIIVAMTISVMIMGGIIGFLIKLQNDILLSKQSTRVYTSLTDFIGVMNNFGKLYASGSVVVEGTGTYNVWLLVRPDKASWVLIWVVEEKKGNLSKLDPVSSKNTYGKKVIAYRKLTAWQISSLLSDTGSIYSIEFTDEWLFEELIVKDFFITPYNSGTLLEYTFDIETPFYEALKGQSRGISIPNVMSFSFTLDF</sequence>
<keyword evidence="1" id="KW-1133">Transmembrane helix</keyword>
<organism evidence="2">
    <name type="scientific">uncultured bacterium</name>
    <name type="common">gcode 4</name>
    <dbReference type="NCBI Taxonomy" id="1234023"/>
    <lineage>
        <taxon>Bacteria</taxon>
        <taxon>environmental samples</taxon>
    </lineage>
</organism>
<protein>
    <submittedName>
        <fullName evidence="2">Uncharacterized protein</fullName>
    </submittedName>
</protein>
<dbReference type="PROSITE" id="PS00409">
    <property type="entry name" value="PROKAR_NTER_METHYL"/>
    <property type="match status" value="1"/>
</dbReference>
<gene>
    <name evidence="2" type="ORF">ACD_78C00064G0006</name>
</gene>
<evidence type="ECO:0000313" key="2">
    <source>
        <dbReference type="EMBL" id="EKD30427.1"/>
    </source>
</evidence>